<dbReference type="InterPro" id="IPR042070">
    <property type="entry name" value="PucR_C-HTH_sf"/>
</dbReference>
<dbReference type="PANTHER" id="PTHR33744:SF15">
    <property type="entry name" value="CARBOHYDRATE DIACID REGULATOR"/>
    <property type="match status" value="1"/>
</dbReference>
<keyword evidence="6" id="KW-1185">Reference proteome</keyword>
<sequence length="390" mass="42809">MEIDPHIAQTIVENLKGIIRHDINFFDARGRMIASTDRTRIGTLHEAARLAAERKRMVAVDGDGQFAGARNGINAPVMFNGTVAAVIGVTGRRSEVEPFGIMITKMTEILIRENVEQLTRFDRRLMMTNLVSLLVSPQRDANLIDYLAASLDVNLSMPRRAVFGRCTGRYADHTRRDLLLDVLESTLADRPAAVFSASAQGFCVLLDAQGGADGEAGGSADGSTSAADADMQLIERMRQRIERALGRPISMGVGSTAEAARYPTSYRQAQVAVDWLRFTAHAGVIAYDDLDLGMILPAIDADAADRFVARIFADLPPERIDAFRAAFDAYTARNGSVTRAAQDLFIHKNTLQNHLNDLAARTGYNPRRLDDHTTLALAFLLRDYRAFRAG</sequence>
<feature type="domain" description="Putative sugar diacid recognition" evidence="2">
    <location>
        <begin position="3"/>
        <end position="131"/>
    </location>
</feature>
<dbReference type="InterPro" id="IPR025736">
    <property type="entry name" value="PucR_C-HTH_dom"/>
</dbReference>
<dbReference type="EMBL" id="JAAIIH010000005">
    <property type="protein sequence ID" value="NMN00426.1"/>
    <property type="molecule type" value="Genomic_DNA"/>
</dbReference>
<feature type="domain" description="PucR C-terminal helix-turn-helix" evidence="3">
    <location>
        <begin position="328"/>
        <end position="380"/>
    </location>
</feature>
<dbReference type="PANTHER" id="PTHR33744">
    <property type="entry name" value="CARBOHYDRATE DIACID REGULATOR"/>
    <property type="match status" value="1"/>
</dbReference>
<reference evidence="5 6" key="1">
    <citation type="submission" date="2020-02" db="EMBL/GenBank/DDBJ databases">
        <title>Characterization of phylogenetic diversity of novel bifidobacterial species isolated in Czech ZOOs.</title>
        <authorList>
            <person name="Lugli G.A."/>
            <person name="Vera N.B."/>
            <person name="Ventura M."/>
        </authorList>
    </citation>
    <scope>NUCLEOTIDE SEQUENCE [LARGE SCALE GENOMIC DNA]</scope>
    <source>
        <strain evidence="5 6">DSM 109958</strain>
    </source>
</reference>
<evidence type="ECO:0000313" key="6">
    <source>
        <dbReference type="Proteomes" id="UP000588277"/>
    </source>
</evidence>
<dbReference type="Gene3D" id="1.10.10.2840">
    <property type="entry name" value="PucR C-terminal helix-turn-helix domain"/>
    <property type="match status" value="1"/>
</dbReference>
<dbReference type="AlphaFoldDB" id="A0A7Y0HXN8"/>
<dbReference type="Proteomes" id="UP000588277">
    <property type="component" value="Unassembled WGS sequence"/>
</dbReference>
<evidence type="ECO:0000259" key="3">
    <source>
        <dbReference type="Pfam" id="PF13556"/>
    </source>
</evidence>
<name>A0A7Y0HXN8_9BIFI</name>
<evidence type="ECO:0000256" key="1">
    <source>
        <dbReference type="ARBA" id="ARBA00006754"/>
    </source>
</evidence>
<accession>A0A7Y0HXN8</accession>
<dbReference type="InterPro" id="IPR051448">
    <property type="entry name" value="CdaR-like_regulators"/>
</dbReference>
<dbReference type="Pfam" id="PF05651">
    <property type="entry name" value="Diacid_rec"/>
    <property type="match status" value="1"/>
</dbReference>
<protein>
    <submittedName>
        <fullName evidence="5">Sugar diacid recognition</fullName>
    </submittedName>
</protein>
<comment type="caution">
    <text evidence="5">The sequence shown here is derived from an EMBL/GenBank/DDBJ whole genome shotgun (WGS) entry which is preliminary data.</text>
</comment>
<evidence type="ECO:0000313" key="5">
    <source>
        <dbReference type="EMBL" id="NMN00426.1"/>
    </source>
</evidence>
<organism evidence="5 6">
    <name type="scientific">Bifidobacterium moraviense</name>
    <dbReference type="NCBI Taxonomy" id="2675323"/>
    <lineage>
        <taxon>Bacteria</taxon>
        <taxon>Bacillati</taxon>
        <taxon>Actinomycetota</taxon>
        <taxon>Actinomycetes</taxon>
        <taxon>Bifidobacteriales</taxon>
        <taxon>Bifidobacteriaceae</taxon>
        <taxon>Bifidobacterium</taxon>
    </lineage>
</organism>
<dbReference type="Pfam" id="PF13556">
    <property type="entry name" value="HTH_30"/>
    <property type="match status" value="1"/>
</dbReference>
<gene>
    <name evidence="5" type="ORF">G1C96_1005</name>
</gene>
<dbReference type="InterPro" id="IPR008599">
    <property type="entry name" value="Diacid_rec"/>
</dbReference>
<evidence type="ECO:0000259" key="2">
    <source>
        <dbReference type="Pfam" id="PF05651"/>
    </source>
</evidence>
<comment type="similarity">
    <text evidence="1">Belongs to the CdaR family.</text>
</comment>
<feature type="domain" description="CdaR GGDEF-like" evidence="4">
    <location>
        <begin position="143"/>
        <end position="273"/>
    </location>
</feature>
<dbReference type="InterPro" id="IPR041522">
    <property type="entry name" value="CdaR_GGDEF"/>
</dbReference>
<evidence type="ECO:0000259" key="4">
    <source>
        <dbReference type="Pfam" id="PF17853"/>
    </source>
</evidence>
<proteinExistence type="inferred from homology"/>
<dbReference type="Pfam" id="PF17853">
    <property type="entry name" value="GGDEF_2"/>
    <property type="match status" value="1"/>
</dbReference>
<dbReference type="RefSeq" id="WP_169275576.1">
    <property type="nucleotide sequence ID" value="NZ_JAAIIH010000005.1"/>
</dbReference>